<dbReference type="PANTHER" id="PTHR10980">
    <property type="entry name" value="RHO GDP-DISSOCIATION INHIBITOR"/>
    <property type="match status" value="1"/>
</dbReference>
<dbReference type="PANTHER" id="PTHR10980:SF3">
    <property type="entry name" value="LD16419P"/>
    <property type="match status" value="1"/>
</dbReference>
<comment type="similarity">
    <text evidence="2">Belongs to the Rho GDI family.</text>
</comment>
<evidence type="ECO:0000256" key="5">
    <source>
        <dbReference type="ARBA" id="ARBA00073845"/>
    </source>
</evidence>
<dbReference type="Gene3D" id="2.70.50.30">
    <property type="entry name" value="Coagulation Factor XIII, subunit A, domain 1"/>
    <property type="match status" value="1"/>
</dbReference>
<evidence type="ECO:0000313" key="8">
    <source>
        <dbReference type="EnsemblMetazoa" id="G297.3:cds"/>
    </source>
</evidence>
<dbReference type="FunFam" id="2.70.50.30:FF:000001">
    <property type="entry name" value="Rho GDP-dissociation inhibitor 1"/>
    <property type="match status" value="1"/>
</dbReference>
<accession>A0A8W8LTW2</accession>
<dbReference type="GO" id="GO:0016020">
    <property type="term" value="C:membrane"/>
    <property type="evidence" value="ECO:0007669"/>
    <property type="project" value="TreeGrafter"/>
</dbReference>
<proteinExistence type="inferred from homology"/>
<evidence type="ECO:0000256" key="3">
    <source>
        <dbReference type="ARBA" id="ARBA00022490"/>
    </source>
</evidence>
<comment type="function">
    <text evidence="4">Inhibits GDP/GTP exchange reaction of RhoB. Interacts specifically with the GDP- and GTP-bound forms of post-translationally processed Rhob and Rhog proteins, both of which show a growth-regulated expression in mammalian cells. Stimulates the release of the GDP-bound but not the GTP-bound RhoB protein. Also inhibits the GDP/GTP exchange of RhoB but shows less ability to inhibit the dissociation of prebound GTP.</text>
</comment>
<evidence type="ECO:0000313" key="9">
    <source>
        <dbReference type="Proteomes" id="UP000005408"/>
    </source>
</evidence>
<sequence>MLLKRIQGTMAEAENKPTAEEDLHEDDPNYRAPAQKSVKEIVEADQEDESLRKYKESLLGGAIKEVKPPFPDDKRNVIVSKLSLVVEGRTDKELDLTGDLSKLKEQVFTIKEGAKYRMKVSFYVQREIVSGLRYEQKTSRKGIQDVLGAVDKSKFMVGSYGPKETAHEYLTPIDEAPSGMLVRGSYTVESKFTDDDRNSILEWKWKFEIKKDWDD</sequence>
<dbReference type="EnsemblMetazoa" id="G297.3">
    <property type="protein sequence ID" value="G297.3:cds"/>
    <property type="gene ID" value="G297"/>
</dbReference>
<dbReference type="GO" id="GO:0005829">
    <property type="term" value="C:cytosol"/>
    <property type="evidence" value="ECO:0007669"/>
    <property type="project" value="TreeGrafter"/>
</dbReference>
<evidence type="ECO:0000256" key="2">
    <source>
        <dbReference type="ARBA" id="ARBA00009758"/>
    </source>
</evidence>
<dbReference type="InterPro" id="IPR014756">
    <property type="entry name" value="Ig_E-set"/>
</dbReference>
<dbReference type="Proteomes" id="UP000005408">
    <property type="component" value="Unassembled WGS sequence"/>
</dbReference>
<feature type="compositionally biased region" description="Basic and acidic residues" evidence="7">
    <location>
        <begin position="13"/>
        <end position="29"/>
    </location>
</feature>
<dbReference type="SUPFAM" id="SSF81296">
    <property type="entry name" value="E set domains"/>
    <property type="match status" value="1"/>
</dbReference>
<dbReference type="PRINTS" id="PR00492">
    <property type="entry name" value="RHOGDI"/>
</dbReference>
<dbReference type="InterPro" id="IPR024792">
    <property type="entry name" value="RhoGDI_dom_sf"/>
</dbReference>
<feature type="region of interest" description="Disordered" evidence="7">
    <location>
        <begin position="1"/>
        <end position="34"/>
    </location>
</feature>
<evidence type="ECO:0000256" key="4">
    <source>
        <dbReference type="ARBA" id="ARBA00053735"/>
    </source>
</evidence>
<dbReference type="GO" id="GO:0005094">
    <property type="term" value="F:Rho GDP-dissociation inhibitor activity"/>
    <property type="evidence" value="ECO:0007669"/>
    <property type="project" value="InterPro"/>
</dbReference>
<organism evidence="8 9">
    <name type="scientific">Magallana gigas</name>
    <name type="common">Pacific oyster</name>
    <name type="synonym">Crassostrea gigas</name>
    <dbReference type="NCBI Taxonomy" id="29159"/>
    <lineage>
        <taxon>Eukaryota</taxon>
        <taxon>Metazoa</taxon>
        <taxon>Spiralia</taxon>
        <taxon>Lophotrochozoa</taxon>
        <taxon>Mollusca</taxon>
        <taxon>Bivalvia</taxon>
        <taxon>Autobranchia</taxon>
        <taxon>Pteriomorphia</taxon>
        <taxon>Ostreida</taxon>
        <taxon>Ostreoidea</taxon>
        <taxon>Ostreidae</taxon>
        <taxon>Magallana</taxon>
    </lineage>
</organism>
<reference evidence="8" key="1">
    <citation type="submission" date="2022-08" db="UniProtKB">
        <authorList>
            <consortium name="EnsemblMetazoa"/>
        </authorList>
    </citation>
    <scope>IDENTIFICATION</scope>
    <source>
        <strain evidence="8">05x7-T-G4-1.051#20</strain>
    </source>
</reference>
<comment type="subcellular location">
    <subcellularLocation>
        <location evidence="1">Cytoplasm</location>
    </subcellularLocation>
</comment>
<dbReference type="InterPro" id="IPR000406">
    <property type="entry name" value="Rho_GDI"/>
</dbReference>
<dbReference type="Pfam" id="PF02115">
    <property type="entry name" value="Rho_GDI"/>
    <property type="match status" value="1"/>
</dbReference>
<dbReference type="AlphaFoldDB" id="A0A8W8LTW2"/>
<protein>
    <recommendedName>
        <fullName evidence="5">Rho GDP-dissociation inhibitor 3</fullName>
    </recommendedName>
    <alternativeName>
        <fullName evidence="6">Rho-GDI gamma</fullName>
    </alternativeName>
</protein>
<name>A0A8W8LTW2_MAGGI</name>
<keyword evidence="9" id="KW-1185">Reference proteome</keyword>
<evidence type="ECO:0000256" key="1">
    <source>
        <dbReference type="ARBA" id="ARBA00004496"/>
    </source>
</evidence>
<evidence type="ECO:0000256" key="7">
    <source>
        <dbReference type="SAM" id="MobiDB-lite"/>
    </source>
</evidence>
<keyword evidence="3" id="KW-0963">Cytoplasm</keyword>
<evidence type="ECO:0000256" key="6">
    <source>
        <dbReference type="ARBA" id="ARBA00080671"/>
    </source>
</evidence>
<dbReference type="GO" id="GO:0007266">
    <property type="term" value="P:Rho protein signal transduction"/>
    <property type="evidence" value="ECO:0007669"/>
    <property type="project" value="InterPro"/>
</dbReference>